<evidence type="ECO:0000256" key="1">
    <source>
        <dbReference type="ARBA" id="ARBA00023125"/>
    </source>
</evidence>
<comment type="caution">
    <text evidence="4">The sequence shown here is derived from an EMBL/GenBank/DDBJ whole genome shotgun (WGS) entry which is preliminary data.</text>
</comment>
<keyword evidence="1" id="KW-0238">DNA-binding</keyword>
<dbReference type="PANTHER" id="PTHR46797">
    <property type="entry name" value="HTH-TYPE TRANSCRIPTIONAL REGULATOR"/>
    <property type="match status" value="1"/>
</dbReference>
<dbReference type="Gene3D" id="1.10.260.40">
    <property type="entry name" value="lambda repressor-like DNA-binding domains"/>
    <property type="match status" value="1"/>
</dbReference>
<sequence>MDKIPNLNWALAKVVKEARETAGLTQNELAGFSGLSEIYLSSLERGQRGDSLNALMQIAGVLKLEASELVRRVEAELKNNPQPPDIKTGRPRKA</sequence>
<dbReference type="Pfam" id="PF01381">
    <property type="entry name" value="HTH_3"/>
    <property type="match status" value="1"/>
</dbReference>
<feature type="domain" description="HTH cro/C1-type" evidence="3">
    <location>
        <begin position="15"/>
        <end position="69"/>
    </location>
</feature>
<dbReference type="InterPro" id="IPR001387">
    <property type="entry name" value="Cro/C1-type_HTH"/>
</dbReference>
<dbReference type="SMART" id="SM00530">
    <property type="entry name" value="HTH_XRE"/>
    <property type="match status" value="1"/>
</dbReference>
<name>A0ABQ0E7E9_9BACT</name>
<dbReference type="PANTHER" id="PTHR46797:SF1">
    <property type="entry name" value="METHYLPHOSPHONATE SYNTHASE"/>
    <property type="match status" value="1"/>
</dbReference>
<organism evidence="4 5">
    <name type="scientific">Desulfovibrio falkowii</name>
    <dbReference type="NCBI Taxonomy" id="3136602"/>
    <lineage>
        <taxon>Bacteria</taxon>
        <taxon>Pseudomonadati</taxon>
        <taxon>Thermodesulfobacteriota</taxon>
        <taxon>Desulfovibrionia</taxon>
        <taxon>Desulfovibrionales</taxon>
        <taxon>Desulfovibrionaceae</taxon>
        <taxon>Desulfovibrio</taxon>
    </lineage>
</organism>
<evidence type="ECO:0000259" key="3">
    <source>
        <dbReference type="PROSITE" id="PS50943"/>
    </source>
</evidence>
<feature type="region of interest" description="Disordered" evidence="2">
    <location>
        <begin position="75"/>
        <end position="94"/>
    </location>
</feature>
<dbReference type="Proteomes" id="UP001628192">
    <property type="component" value="Unassembled WGS sequence"/>
</dbReference>
<protein>
    <recommendedName>
        <fullName evidence="3">HTH cro/C1-type domain-containing protein</fullName>
    </recommendedName>
</protein>
<dbReference type="EMBL" id="BAAFSG010000001">
    <property type="protein sequence ID" value="GAB1253673.1"/>
    <property type="molecule type" value="Genomic_DNA"/>
</dbReference>
<dbReference type="InterPro" id="IPR050807">
    <property type="entry name" value="TransReg_Diox_bact_type"/>
</dbReference>
<proteinExistence type="predicted"/>
<dbReference type="RefSeq" id="WP_407844414.1">
    <property type="nucleotide sequence ID" value="NZ_BAAFSG010000001.1"/>
</dbReference>
<evidence type="ECO:0000256" key="2">
    <source>
        <dbReference type="SAM" id="MobiDB-lite"/>
    </source>
</evidence>
<dbReference type="PROSITE" id="PS50943">
    <property type="entry name" value="HTH_CROC1"/>
    <property type="match status" value="1"/>
</dbReference>
<gene>
    <name evidence="4" type="ORF">Defa_11600</name>
</gene>
<dbReference type="SUPFAM" id="SSF47413">
    <property type="entry name" value="lambda repressor-like DNA-binding domains"/>
    <property type="match status" value="1"/>
</dbReference>
<evidence type="ECO:0000313" key="5">
    <source>
        <dbReference type="Proteomes" id="UP001628192"/>
    </source>
</evidence>
<dbReference type="InterPro" id="IPR010982">
    <property type="entry name" value="Lambda_DNA-bd_dom_sf"/>
</dbReference>
<keyword evidence="5" id="KW-1185">Reference proteome</keyword>
<reference evidence="4 5" key="1">
    <citation type="journal article" date="2025" name="Int. J. Syst. Evol. Microbiol.">
        <title>Desulfovibrio falkowii sp. nov., Porphyromonas miyakawae sp. nov., Mediterraneibacter flintii sp. nov. and Owariibacterium komagatae gen. nov., sp. nov., isolated from human faeces.</title>
        <authorList>
            <person name="Hamaguchi T."/>
            <person name="Ohara M."/>
            <person name="Hisatomi A."/>
            <person name="Sekiguchi K."/>
            <person name="Takeda J.I."/>
            <person name="Ueyama J."/>
            <person name="Ito M."/>
            <person name="Nishiwaki H."/>
            <person name="Ogi T."/>
            <person name="Hirayama M."/>
            <person name="Ohkuma M."/>
            <person name="Sakamoto M."/>
            <person name="Ohno K."/>
        </authorList>
    </citation>
    <scope>NUCLEOTIDE SEQUENCE [LARGE SCALE GENOMIC DNA]</scope>
    <source>
        <strain evidence="4 5">13CB8C</strain>
    </source>
</reference>
<dbReference type="CDD" id="cd00093">
    <property type="entry name" value="HTH_XRE"/>
    <property type="match status" value="1"/>
</dbReference>
<accession>A0ABQ0E7E9</accession>
<evidence type="ECO:0000313" key="4">
    <source>
        <dbReference type="EMBL" id="GAB1253673.1"/>
    </source>
</evidence>